<dbReference type="SUPFAM" id="SSF46955">
    <property type="entry name" value="Putative DNA-binding domain"/>
    <property type="match status" value="1"/>
</dbReference>
<protein>
    <submittedName>
        <fullName evidence="5">MerR family transcriptional regulator</fullName>
    </submittedName>
</protein>
<dbReference type="RefSeq" id="WP_014910327.1">
    <property type="nucleotide sequence ID" value="NZ_BAZE01000011.1"/>
</dbReference>
<evidence type="ECO:0000313" key="5">
    <source>
        <dbReference type="EMBL" id="MYR32947.1"/>
    </source>
</evidence>
<dbReference type="EMBL" id="WWHY01000001">
    <property type="protein sequence ID" value="MYR32947.1"/>
    <property type="molecule type" value="Genomic_DNA"/>
</dbReference>
<keyword evidence="1" id="KW-0238">DNA-binding</keyword>
<dbReference type="AlphaFoldDB" id="A0A7K2ISW6"/>
<dbReference type="InterPro" id="IPR009061">
    <property type="entry name" value="DNA-bd_dom_put_sf"/>
</dbReference>
<dbReference type="CDD" id="cd01282">
    <property type="entry name" value="HTH_MerR-like_sg3"/>
    <property type="match status" value="1"/>
</dbReference>
<dbReference type="Proteomes" id="UP000467124">
    <property type="component" value="Unassembled WGS sequence"/>
</dbReference>
<dbReference type="Gene3D" id="1.10.1660.10">
    <property type="match status" value="1"/>
</dbReference>
<evidence type="ECO:0000256" key="1">
    <source>
        <dbReference type="ARBA" id="ARBA00023125"/>
    </source>
</evidence>
<dbReference type="PROSITE" id="PS50937">
    <property type="entry name" value="HTH_MERR_2"/>
    <property type="match status" value="1"/>
</dbReference>
<dbReference type="GO" id="GO:0003677">
    <property type="term" value="F:DNA binding"/>
    <property type="evidence" value="ECO:0007669"/>
    <property type="project" value="UniProtKB-KW"/>
</dbReference>
<dbReference type="Proteomes" id="UP001585053">
    <property type="component" value="Unassembled WGS sequence"/>
</dbReference>
<dbReference type="Pfam" id="PF13411">
    <property type="entry name" value="MerR_1"/>
    <property type="match status" value="1"/>
</dbReference>
<dbReference type="InterPro" id="IPR000551">
    <property type="entry name" value="MerR-type_HTH_dom"/>
</dbReference>
<evidence type="ECO:0000313" key="4">
    <source>
        <dbReference type="EMBL" id="MFB8768932.1"/>
    </source>
</evidence>
<proteinExistence type="predicted"/>
<dbReference type="EMBL" id="JAYMRS010000004">
    <property type="protein sequence ID" value="MFB8768932.1"/>
    <property type="molecule type" value="Genomic_DNA"/>
</dbReference>
<name>A0A7K2ISW6_9ACTN</name>
<evidence type="ECO:0000259" key="3">
    <source>
        <dbReference type="PROSITE" id="PS50937"/>
    </source>
</evidence>
<dbReference type="InterPro" id="IPR047057">
    <property type="entry name" value="MerR_fam"/>
</dbReference>
<evidence type="ECO:0000256" key="2">
    <source>
        <dbReference type="SAM" id="MobiDB-lite"/>
    </source>
</evidence>
<accession>A0A7K2ISW6</accession>
<dbReference type="GO" id="GO:0003700">
    <property type="term" value="F:DNA-binding transcription factor activity"/>
    <property type="evidence" value="ECO:0007669"/>
    <property type="project" value="InterPro"/>
</dbReference>
<reference evidence="4 7" key="2">
    <citation type="submission" date="2024-01" db="EMBL/GenBank/DDBJ databases">
        <title>Genome mining of biosynthetic gene clusters to explore secondary metabolites of Streptomyces sp.</title>
        <authorList>
            <person name="Baig A."/>
            <person name="Ajitkumar Shintre N."/>
            <person name="Kumar H."/>
            <person name="Anbarasu A."/>
            <person name="Ramaiah S."/>
        </authorList>
    </citation>
    <scope>NUCLEOTIDE SEQUENCE [LARGE SCALE GENOMIC DNA]</scope>
    <source>
        <strain evidence="4 7">A01</strain>
    </source>
</reference>
<keyword evidence="7" id="KW-1185">Reference proteome</keyword>
<evidence type="ECO:0000313" key="6">
    <source>
        <dbReference type="Proteomes" id="UP000467124"/>
    </source>
</evidence>
<comment type="caution">
    <text evidence="5">The sequence shown here is derived from an EMBL/GenBank/DDBJ whole genome shotgun (WGS) entry which is preliminary data.</text>
</comment>
<dbReference type="GeneID" id="91393231"/>
<sequence>MRIGELSRRTGASPRSLRHYEDQGLISSRRTPGGHREYGEETLERVDRVRGLLGAGLNLATIRDLLPCLYARERGEPAPDLLDHLCAERERVTRSIHELEHMREALDSVIHRSADVGGTLVGGSRVEAAATLADK</sequence>
<dbReference type="PRINTS" id="PR00040">
    <property type="entry name" value="HTHMERR"/>
</dbReference>
<dbReference type="OMA" id="AGPEMIA"/>
<feature type="region of interest" description="Disordered" evidence="2">
    <location>
        <begin position="1"/>
        <end position="36"/>
    </location>
</feature>
<reference evidence="5 6" key="1">
    <citation type="journal article" date="2019" name="Nat. Commun.">
        <title>The antimicrobial potential of Streptomyces from insect microbiomes.</title>
        <authorList>
            <person name="Chevrette M.G."/>
            <person name="Carlson C.M."/>
            <person name="Ortega H.E."/>
            <person name="Thomas C."/>
            <person name="Ananiev G.E."/>
            <person name="Barns K.J."/>
            <person name="Book A.J."/>
            <person name="Cagnazzo J."/>
            <person name="Carlos C."/>
            <person name="Flanigan W."/>
            <person name="Grubbs K.J."/>
            <person name="Horn H.A."/>
            <person name="Hoffmann F.M."/>
            <person name="Klassen J.L."/>
            <person name="Knack J.J."/>
            <person name="Lewin G.R."/>
            <person name="McDonald B.R."/>
            <person name="Muller L."/>
            <person name="Melo W.G.P."/>
            <person name="Pinto-Tomas A.A."/>
            <person name="Schmitz A."/>
            <person name="Wendt-Pienkowski E."/>
            <person name="Wildman S."/>
            <person name="Zhao M."/>
            <person name="Zhang F."/>
            <person name="Bugni T.S."/>
            <person name="Andes D.R."/>
            <person name="Pupo M.T."/>
            <person name="Currie C.R."/>
        </authorList>
    </citation>
    <scope>NUCLEOTIDE SEQUENCE [LARGE SCALE GENOMIC DNA]</scope>
    <source>
        <strain evidence="5 6">SID5840</strain>
    </source>
</reference>
<feature type="domain" description="HTH merR-type" evidence="3">
    <location>
        <begin position="1"/>
        <end position="68"/>
    </location>
</feature>
<organism evidence="5 6">
    <name type="scientific">Nocardiopsis alba</name>
    <dbReference type="NCBI Taxonomy" id="53437"/>
    <lineage>
        <taxon>Bacteria</taxon>
        <taxon>Bacillati</taxon>
        <taxon>Actinomycetota</taxon>
        <taxon>Actinomycetes</taxon>
        <taxon>Streptosporangiales</taxon>
        <taxon>Nocardiopsidaceae</taxon>
        <taxon>Nocardiopsis</taxon>
    </lineage>
</organism>
<gene>
    <name evidence="5" type="ORF">GTW20_11890</name>
    <name evidence="4" type="ORF">VSQ78_14575</name>
</gene>
<dbReference type="PANTHER" id="PTHR30204">
    <property type="entry name" value="REDOX-CYCLING DRUG-SENSING TRANSCRIPTIONAL ACTIVATOR SOXR"/>
    <property type="match status" value="1"/>
</dbReference>
<evidence type="ECO:0000313" key="7">
    <source>
        <dbReference type="Proteomes" id="UP001585053"/>
    </source>
</evidence>
<dbReference type="SMART" id="SM00422">
    <property type="entry name" value="HTH_MERR"/>
    <property type="match status" value="1"/>
</dbReference>
<dbReference type="PANTHER" id="PTHR30204:SF97">
    <property type="entry name" value="MERR FAMILY REGULATORY PROTEIN"/>
    <property type="match status" value="1"/>
</dbReference>